<dbReference type="GO" id="GO:0019346">
    <property type="term" value="P:transsulfuration"/>
    <property type="evidence" value="ECO:0007669"/>
    <property type="project" value="InterPro"/>
</dbReference>
<evidence type="ECO:0000256" key="1">
    <source>
        <dbReference type="ARBA" id="ARBA00001933"/>
    </source>
</evidence>
<dbReference type="GO" id="GO:0003962">
    <property type="term" value="F:cystathionine gamma-synthase activity"/>
    <property type="evidence" value="ECO:0007669"/>
    <property type="project" value="TreeGrafter"/>
</dbReference>
<name>A0A1B5L6L8_USTVR</name>
<evidence type="ECO:0000256" key="2">
    <source>
        <dbReference type="ARBA" id="ARBA00022898"/>
    </source>
</evidence>
<dbReference type="PANTHER" id="PTHR42699:SF1">
    <property type="entry name" value="CYSTATHIONINE GAMMA-SYNTHASE-RELATED"/>
    <property type="match status" value="1"/>
</dbReference>
<reference evidence="4" key="1">
    <citation type="journal article" date="2016" name="Genome Announc.">
        <title>Genome sequence of Ustilaginoidea virens IPU010, a rice pathogenic fungus causing false smut.</title>
        <authorList>
            <person name="Kumagai T."/>
            <person name="Ishii T."/>
            <person name="Terai G."/>
            <person name="Umemura M."/>
            <person name="Machida M."/>
            <person name="Asai K."/>
        </authorList>
    </citation>
    <scope>NUCLEOTIDE SEQUENCE [LARGE SCALE GENOMIC DNA]</scope>
    <source>
        <strain evidence="4">IPU010</strain>
    </source>
</reference>
<dbReference type="Gene3D" id="3.40.640.10">
    <property type="entry name" value="Type I PLP-dependent aspartate aminotransferase-like (Major domain)"/>
    <property type="match status" value="1"/>
</dbReference>
<dbReference type="EMBL" id="BBTG02000003">
    <property type="protein sequence ID" value="GAO19216.1"/>
    <property type="molecule type" value="Genomic_DNA"/>
</dbReference>
<evidence type="ECO:0008006" key="5">
    <source>
        <dbReference type="Google" id="ProtNLM"/>
    </source>
</evidence>
<dbReference type="InterPro" id="IPR015422">
    <property type="entry name" value="PyrdxlP-dep_Trfase_small"/>
</dbReference>
<accession>A0A1B5L6L8</accession>
<dbReference type="InterPro" id="IPR000277">
    <property type="entry name" value="Cys/Met-Metab_PyrdxlP-dep_enz"/>
</dbReference>
<dbReference type="PANTHER" id="PTHR42699">
    <property type="match status" value="1"/>
</dbReference>
<dbReference type="InterPro" id="IPR051750">
    <property type="entry name" value="Trans-sulfuration_enzymes"/>
</dbReference>
<dbReference type="InterPro" id="IPR015421">
    <property type="entry name" value="PyrdxlP-dep_Trfase_major"/>
</dbReference>
<proteinExistence type="predicted"/>
<dbReference type="Gene3D" id="3.90.1150.10">
    <property type="entry name" value="Aspartate Aminotransferase, domain 1"/>
    <property type="match status" value="1"/>
</dbReference>
<comment type="cofactor">
    <cofactor evidence="1">
        <name>pyridoxal 5'-phosphate</name>
        <dbReference type="ChEBI" id="CHEBI:597326"/>
    </cofactor>
</comment>
<dbReference type="AlphaFoldDB" id="A0A1B5L6L8"/>
<organism evidence="3 4">
    <name type="scientific">Ustilaginoidea virens</name>
    <name type="common">Rice false smut fungus</name>
    <name type="synonym">Villosiclava virens</name>
    <dbReference type="NCBI Taxonomy" id="1159556"/>
    <lineage>
        <taxon>Eukaryota</taxon>
        <taxon>Fungi</taxon>
        <taxon>Dikarya</taxon>
        <taxon>Ascomycota</taxon>
        <taxon>Pezizomycotina</taxon>
        <taxon>Sordariomycetes</taxon>
        <taxon>Hypocreomycetidae</taxon>
        <taxon>Hypocreales</taxon>
        <taxon>Clavicipitaceae</taxon>
        <taxon>Ustilaginoidea</taxon>
    </lineage>
</organism>
<gene>
    <name evidence="3" type="ORF">UVI_02008080</name>
</gene>
<dbReference type="InterPro" id="IPR015424">
    <property type="entry name" value="PyrdxlP-dep_Trfase"/>
</dbReference>
<dbReference type="GO" id="GO:0030170">
    <property type="term" value="F:pyridoxal phosphate binding"/>
    <property type="evidence" value="ECO:0007669"/>
    <property type="project" value="InterPro"/>
</dbReference>
<evidence type="ECO:0000313" key="3">
    <source>
        <dbReference type="EMBL" id="GAO19216.1"/>
    </source>
</evidence>
<dbReference type="SUPFAM" id="SSF53383">
    <property type="entry name" value="PLP-dependent transferases"/>
    <property type="match status" value="1"/>
</dbReference>
<keyword evidence="2" id="KW-0663">Pyridoxal phosphate</keyword>
<comment type="caution">
    <text evidence="3">The sequence shown here is derived from an EMBL/GenBank/DDBJ whole genome shotgun (WGS) entry which is preliminary data.</text>
</comment>
<protein>
    <recommendedName>
        <fullName evidence="5">Cystathionine gamma-synthase</fullName>
    </recommendedName>
</protein>
<evidence type="ECO:0000313" key="4">
    <source>
        <dbReference type="Proteomes" id="UP000054053"/>
    </source>
</evidence>
<dbReference type="Proteomes" id="UP000054053">
    <property type="component" value="Unassembled WGS sequence"/>
</dbReference>
<dbReference type="Pfam" id="PF01053">
    <property type="entry name" value="Cys_Met_Meta_PP"/>
    <property type="match status" value="1"/>
</dbReference>
<sequence length="696" mass="77413">MLSQTTITGDLGQGLPPGDYHAVSVSLPTWQDSVNWASRDVKTVSKLKVGYPRFYIHHLVETLAARILEWAASESEFSGPLGLRPENETSPASLIMLFPHTTPAWACQEFLQRSEPDKATSHPIRALRVSFTGELRVIESSRDDGQGRPFQYICAIVYPAHMSGVAKAFWQHTGFGLSSRQAEYWLNEAPFLRGAAKETVLPTTELGLDAAQTEYWLNEAKVLLGKGKETALPMELALDAAKEAADKIKQQLSGLFSSASASPSPVLPNDVFLYPSGMSAIIDSASAVEALCQTSGKPVQMAVFGFLYVDTFKVITKVKQFECKMYGHASSADLDQLERDLENGMRIQALYTEFPGNPLLKSVDLERLHQLSRKFNFYLVVDETVGTAVNLDLVPFCDLLCTSLTKMFSGSCNVMGGSMTVCPGPNKDALHQALAQQYHETYFPTNLVVMERNSRDFPRRVEIANQNAEAVARKLRCHPAVEEVHYPWGSPTQHLYDRYKKDKAGVPVLEQGRYGPERRQKRDDAAERETTTAKRVEAGYGYLLSIRFVQPSAAIAFHDALDLPKGPSLGTNFSLCCAYTLLAHARELEWAAEYGVVEHLVRISVGIEAREFLEGRIDAALRAAADALDGRRVKKQKKKSKGIRLLACSVRNEGDNLLVRLATANWQLATANCQLPTRLPVDRNWHRNWHHQTRNC</sequence>